<reference evidence="2" key="1">
    <citation type="journal article" date="2019" name="Int. J. Syst. Evol. Microbiol.">
        <title>The Global Catalogue of Microorganisms (GCM) 10K type strain sequencing project: providing services to taxonomists for standard genome sequencing and annotation.</title>
        <authorList>
            <consortium name="The Broad Institute Genomics Platform"/>
            <consortium name="The Broad Institute Genome Sequencing Center for Infectious Disease"/>
            <person name="Wu L."/>
            <person name="Ma J."/>
        </authorList>
    </citation>
    <scope>NUCLEOTIDE SEQUENCE [LARGE SCALE GENOMIC DNA]</scope>
    <source>
        <strain evidence="2">CCM 8951</strain>
    </source>
</reference>
<dbReference type="Proteomes" id="UP001597244">
    <property type="component" value="Unassembled WGS sequence"/>
</dbReference>
<gene>
    <name evidence="1" type="ORF">ACFQ4L_07060</name>
</gene>
<evidence type="ECO:0000313" key="2">
    <source>
        <dbReference type="Proteomes" id="UP001597244"/>
    </source>
</evidence>
<sequence length="63" mass="7543">MKIRHPQRGSITLLTLTVLTLMLLLIGFVESYYQQRVANLQNQYQYYKTENKKLRELSDRPVK</sequence>
<dbReference type="RefSeq" id="WP_125578646.1">
    <property type="nucleotide sequence ID" value="NZ_JBHTOF010000084.1"/>
</dbReference>
<evidence type="ECO:0000313" key="1">
    <source>
        <dbReference type="EMBL" id="MFD1465817.1"/>
    </source>
</evidence>
<name>A0ABW4DMC1_9LACO</name>
<comment type="caution">
    <text evidence="1">The sequence shown here is derived from an EMBL/GenBank/DDBJ whole genome shotgun (WGS) entry which is preliminary data.</text>
</comment>
<dbReference type="EMBL" id="JBHTOF010000084">
    <property type="protein sequence ID" value="MFD1465817.1"/>
    <property type="molecule type" value="Genomic_DNA"/>
</dbReference>
<keyword evidence="2" id="KW-1185">Reference proteome</keyword>
<organism evidence="1 2">
    <name type="scientific">Lapidilactobacillus mulanensis</name>
    <dbReference type="NCBI Taxonomy" id="2485999"/>
    <lineage>
        <taxon>Bacteria</taxon>
        <taxon>Bacillati</taxon>
        <taxon>Bacillota</taxon>
        <taxon>Bacilli</taxon>
        <taxon>Lactobacillales</taxon>
        <taxon>Lactobacillaceae</taxon>
        <taxon>Lapidilactobacillus</taxon>
    </lineage>
</organism>
<accession>A0ABW4DMC1</accession>
<protein>
    <submittedName>
        <fullName evidence="1">Uncharacterized protein</fullName>
    </submittedName>
</protein>
<proteinExistence type="predicted"/>